<evidence type="ECO:0000313" key="13">
    <source>
        <dbReference type="Proteomes" id="UP000198748"/>
    </source>
</evidence>
<dbReference type="GO" id="GO:0048038">
    <property type="term" value="F:quinone binding"/>
    <property type="evidence" value="ECO:0007669"/>
    <property type="project" value="UniProtKB-KW"/>
</dbReference>
<evidence type="ECO:0000256" key="3">
    <source>
        <dbReference type="ARBA" id="ARBA00022692"/>
    </source>
</evidence>
<evidence type="ECO:0000256" key="9">
    <source>
        <dbReference type="ARBA" id="ARBA00023284"/>
    </source>
</evidence>
<evidence type="ECO:0000256" key="10">
    <source>
        <dbReference type="SAM" id="Phobius"/>
    </source>
</evidence>
<keyword evidence="6" id="KW-0560">Oxidoreductase</keyword>
<dbReference type="Proteomes" id="UP000198748">
    <property type="component" value="Unassembled WGS sequence"/>
</dbReference>
<dbReference type="AlphaFoldDB" id="A0A1G7VAN0"/>
<dbReference type="SUPFAM" id="SSF52833">
    <property type="entry name" value="Thioredoxin-like"/>
    <property type="match status" value="1"/>
</dbReference>
<sequence>MKLNDTEKNALKAVEHLLSEINARVSSKGLKEEMVLHPDFPSVASISDALTEWKIPNMAVRLPAHQLKEIPLPSLAYVNVRGGILAPLKSINQDTVEWFDTENGWQKDTLSQFEAKWDGLTLLLEPNERSGEEHYSKRIVEQYFSNARAPFLILGTVICLGIIFVLNWNSIVPNAFSVNLLIGVKLLGMIVSGLILLQSLDTHNPFLQNICQLSNKSNCNSILQSKASRITEWLSWSDVGFVYFSGGFLYLTIALVSGNNVLVSNLYLLSLAAVPYTVYSVWYQRFVARQWCLLCMSIQCLIWVEFVIVLVHFNELSLVWNGGSIGLLVVSFLIPILIWVLVKKPLTESTQLFEVQRQLQKVKFDENYVRAIFRVQTKMPPIFEGMHSPTIGNTEALHTLTVVTNPLCGPCSKLHREIDQFIETNTNFNCQFIFLGPPKAWIIAYFFLSTTIDNRRKLMETWYSNIQQNAQSWINSQKEDVDYDYTNEQIVMHSTWCELAGVVGTPTVYVDGIKIPQAFNIRDLKRISQYLTTPEKDRIIM</sequence>
<evidence type="ECO:0000256" key="5">
    <source>
        <dbReference type="ARBA" id="ARBA00022989"/>
    </source>
</evidence>
<dbReference type="InterPro" id="IPR036249">
    <property type="entry name" value="Thioredoxin-like_sf"/>
</dbReference>
<dbReference type="GO" id="GO:0016020">
    <property type="term" value="C:membrane"/>
    <property type="evidence" value="ECO:0007669"/>
    <property type="project" value="UniProtKB-SubCell"/>
</dbReference>
<dbReference type="Gene3D" id="1.20.1440.130">
    <property type="entry name" value="VKOR domain"/>
    <property type="match status" value="1"/>
</dbReference>
<evidence type="ECO:0000256" key="2">
    <source>
        <dbReference type="ARBA" id="ARBA00006214"/>
    </source>
</evidence>
<evidence type="ECO:0000256" key="6">
    <source>
        <dbReference type="ARBA" id="ARBA00023002"/>
    </source>
</evidence>
<dbReference type="GO" id="GO:0005524">
    <property type="term" value="F:ATP binding"/>
    <property type="evidence" value="ECO:0007669"/>
    <property type="project" value="InterPro"/>
</dbReference>
<dbReference type="RefSeq" id="WP_090156385.1">
    <property type="nucleotide sequence ID" value="NZ_FNAN01000020.1"/>
</dbReference>
<comment type="similarity">
    <text evidence="2">Belongs to the VKOR family.</text>
</comment>
<evidence type="ECO:0000313" key="12">
    <source>
        <dbReference type="EMBL" id="SDG56399.1"/>
    </source>
</evidence>
<evidence type="ECO:0000256" key="4">
    <source>
        <dbReference type="ARBA" id="ARBA00022719"/>
    </source>
</evidence>
<keyword evidence="4" id="KW-0874">Quinone</keyword>
<evidence type="ECO:0000256" key="1">
    <source>
        <dbReference type="ARBA" id="ARBA00004141"/>
    </source>
</evidence>
<feature type="domain" description="Peptidase C39" evidence="11">
    <location>
        <begin position="2"/>
        <end position="124"/>
    </location>
</feature>
<dbReference type="InterPro" id="IPR005074">
    <property type="entry name" value="Peptidase_C39"/>
</dbReference>
<keyword evidence="13" id="KW-1185">Reference proteome</keyword>
<comment type="subcellular location">
    <subcellularLocation>
        <location evidence="1">Membrane</location>
        <topology evidence="1">Multi-pass membrane protein</topology>
    </subcellularLocation>
</comment>
<dbReference type="OrthoDB" id="1100563at2"/>
<dbReference type="Pfam" id="PF07884">
    <property type="entry name" value="VKOR"/>
    <property type="match status" value="1"/>
</dbReference>
<reference evidence="13" key="1">
    <citation type="submission" date="2016-10" db="EMBL/GenBank/DDBJ databases">
        <authorList>
            <person name="Varghese N."/>
            <person name="Submissions S."/>
        </authorList>
    </citation>
    <scope>NUCLEOTIDE SEQUENCE [LARGE SCALE GENOMIC DNA]</scope>
    <source>
        <strain evidence="13">DSM 25329</strain>
    </source>
</reference>
<dbReference type="EMBL" id="FNAN01000020">
    <property type="protein sequence ID" value="SDG56399.1"/>
    <property type="molecule type" value="Genomic_DNA"/>
</dbReference>
<dbReference type="InterPro" id="IPR012932">
    <property type="entry name" value="VKOR"/>
</dbReference>
<keyword evidence="7 10" id="KW-0472">Membrane</keyword>
<feature type="transmembrane region" description="Helical" evidence="10">
    <location>
        <begin position="262"/>
        <end position="279"/>
    </location>
</feature>
<gene>
    <name evidence="12" type="ORF">SAMN04487996_1208</name>
</gene>
<dbReference type="InterPro" id="IPR038354">
    <property type="entry name" value="VKOR_sf"/>
</dbReference>
<protein>
    <submittedName>
        <fullName evidence="12">Peptidase C39 family protein</fullName>
    </submittedName>
</protein>
<organism evidence="12 13">
    <name type="scientific">Dyadobacter soli</name>
    <dbReference type="NCBI Taxonomy" id="659014"/>
    <lineage>
        <taxon>Bacteria</taxon>
        <taxon>Pseudomonadati</taxon>
        <taxon>Bacteroidota</taxon>
        <taxon>Cytophagia</taxon>
        <taxon>Cytophagales</taxon>
        <taxon>Spirosomataceae</taxon>
        <taxon>Dyadobacter</taxon>
    </lineage>
</organism>
<feature type="transmembrane region" description="Helical" evidence="10">
    <location>
        <begin position="176"/>
        <end position="197"/>
    </location>
</feature>
<feature type="transmembrane region" description="Helical" evidence="10">
    <location>
        <begin position="291"/>
        <end position="313"/>
    </location>
</feature>
<name>A0A1G7VAN0_9BACT</name>
<dbReference type="CDD" id="cd12921">
    <property type="entry name" value="VKOR_4"/>
    <property type="match status" value="1"/>
</dbReference>
<feature type="transmembrane region" description="Helical" evidence="10">
    <location>
        <begin position="233"/>
        <end position="256"/>
    </location>
</feature>
<feature type="transmembrane region" description="Helical" evidence="10">
    <location>
        <begin position="319"/>
        <end position="342"/>
    </location>
</feature>
<dbReference type="GO" id="GO:0016491">
    <property type="term" value="F:oxidoreductase activity"/>
    <property type="evidence" value="ECO:0007669"/>
    <property type="project" value="UniProtKB-KW"/>
</dbReference>
<dbReference type="Pfam" id="PF03412">
    <property type="entry name" value="Peptidase_C39"/>
    <property type="match status" value="1"/>
</dbReference>
<dbReference type="PROSITE" id="PS50990">
    <property type="entry name" value="PEPTIDASE_C39"/>
    <property type="match status" value="1"/>
</dbReference>
<evidence type="ECO:0000256" key="8">
    <source>
        <dbReference type="ARBA" id="ARBA00023157"/>
    </source>
</evidence>
<evidence type="ECO:0000259" key="11">
    <source>
        <dbReference type="PROSITE" id="PS50990"/>
    </source>
</evidence>
<keyword evidence="3 10" id="KW-0812">Transmembrane</keyword>
<proteinExistence type="inferred from homology"/>
<keyword evidence="9" id="KW-0676">Redox-active center</keyword>
<evidence type="ECO:0000256" key="7">
    <source>
        <dbReference type="ARBA" id="ARBA00023136"/>
    </source>
</evidence>
<keyword evidence="5 10" id="KW-1133">Transmembrane helix</keyword>
<feature type="transmembrane region" description="Helical" evidence="10">
    <location>
        <begin position="151"/>
        <end position="170"/>
    </location>
</feature>
<keyword evidence="8" id="KW-1015">Disulfide bond</keyword>
<dbReference type="STRING" id="659014.SAMN04487996_1208"/>
<accession>A0A1G7VAN0</accession>
<dbReference type="Gene3D" id="3.90.70.10">
    <property type="entry name" value="Cysteine proteinases"/>
    <property type="match status" value="1"/>
</dbReference>
<dbReference type="Gene3D" id="3.40.30.10">
    <property type="entry name" value="Glutaredoxin"/>
    <property type="match status" value="1"/>
</dbReference>
<dbReference type="GO" id="GO:0008233">
    <property type="term" value="F:peptidase activity"/>
    <property type="evidence" value="ECO:0007669"/>
    <property type="project" value="InterPro"/>
</dbReference>
<dbReference type="GO" id="GO:0006508">
    <property type="term" value="P:proteolysis"/>
    <property type="evidence" value="ECO:0007669"/>
    <property type="project" value="InterPro"/>
</dbReference>